<dbReference type="Proteomes" id="UP000030701">
    <property type="component" value="Unassembled WGS sequence"/>
</dbReference>
<dbReference type="HOGENOM" id="CLU_2704879_0_0_1"/>
<proteinExistence type="predicted"/>
<name>X0LIK4_FUSOX</name>
<evidence type="ECO:0000313" key="1">
    <source>
        <dbReference type="EMBL" id="EXM20831.1"/>
    </source>
</evidence>
<accession>X0LIK4</accession>
<gene>
    <name evidence="1" type="ORF">FOTG_11212</name>
</gene>
<dbReference type="OrthoDB" id="16464at2759"/>
<dbReference type="EMBL" id="JH657950">
    <property type="protein sequence ID" value="EXM20831.1"/>
    <property type="molecule type" value="Genomic_DNA"/>
</dbReference>
<reference evidence="1" key="1">
    <citation type="submission" date="2011-11" db="EMBL/GenBank/DDBJ databases">
        <title>The Genome Sequence of Fusarium oxysporum Cotton.</title>
        <authorList>
            <consortium name="The Broad Institute Genome Sequencing Platform"/>
            <person name="Ma L.-J."/>
            <person name="Gale L.R."/>
            <person name="Schwartz D.C."/>
            <person name="Zhou S."/>
            <person name="Corby-Kistler H."/>
            <person name="Young S.K."/>
            <person name="Zeng Q."/>
            <person name="Gargeya S."/>
            <person name="Fitzgerald M."/>
            <person name="Haas B."/>
            <person name="Abouelleil A."/>
            <person name="Alvarado L."/>
            <person name="Arachchi H.M."/>
            <person name="Berlin A."/>
            <person name="Brown A."/>
            <person name="Chapman S.B."/>
            <person name="Chen Z."/>
            <person name="Dunbar C."/>
            <person name="Freedman E."/>
            <person name="Gearin G."/>
            <person name="Goldberg J."/>
            <person name="Griggs A."/>
            <person name="Gujja S."/>
            <person name="Heiman D."/>
            <person name="Howarth C."/>
            <person name="Larson L."/>
            <person name="Lui A."/>
            <person name="MacDonald P.J.P."/>
            <person name="Montmayeur A."/>
            <person name="Murphy C."/>
            <person name="Neiman D."/>
            <person name="Pearson M."/>
            <person name="Priest M."/>
            <person name="Roberts A."/>
            <person name="Saif S."/>
            <person name="Shea T."/>
            <person name="Shenoy N."/>
            <person name="Sisk P."/>
            <person name="Stolte C."/>
            <person name="Sykes S."/>
            <person name="Wortman J."/>
            <person name="Nusbaum C."/>
            <person name="Birren B."/>
        </authorList>
    </citation>
    <scope>NUCLEOTIDE SEQUENCE [LARGE SCALE GENOMIC DNA]</scope>
    <source>
        <strain evidence="1">25433</strain>
    </source>
</reference>
<reference evidence="1" key="2">
    <citation type="submission" date="2012-05" db="EMBL/GenBank/DDBJ databases">
        <title>The Genome Annotation of Fusarium oxysporum Cotton.</title>
        <authorList>
            <consortium name="The Broad Institute Genomics Platform"/>
            <person name="Ma L.-J."/>
            <person name="Corby-Kistler H."/>
            <person name="Broz K."/>
            <person name="Gale L.R."/>
            <person name="Jonkers W."/>
            <person name="O'Donnell K."/>
            <person name="Ploetz R."/>
            <person name="Steinberg C."/>
            <person name="Schwartz D.C."/>
            <person name="VanEtten H."/>
            <person name="Zhou S."/>
            <person name="Young S.K."/>
            <person name="Zeng Q."/>
            <person name="Gargeya S."/>
            <person name="Fitzgerald M."/>
            <person name="Abouelleil A."/>
            <person name="Alvarado L."/>
            <person name="Chapman S.B."/>
            <person name="Gainer-Dewar J."/>
            <person name="Goldberg J."/>
            <person name="Griggs A."/>
            <person name="Gujja S."/>
            <person name="Hansen M."/>
            <person name="Howarth C."/>
            <person name="Imamovic A."/>
            <person name="Ireland A."/>
            <person name="Larimer J."/>
            <person name="McCowan C."/>
            <person name="Murphy C."/>
            <person name="Pearson M."/>
            <person name="Poon T.W."/>
            <person name="Priest M."/>
            <person name="Roberts A."/>
            <person name="Saif S."/>
            <person name="Shea T."/>
            <person name="Sykes S."/>
            <person name="Wortman J."/>
            <person name="Nusbaum C."/>
            <person name="Birren B."/>
        </authorList>
    </citation>
    <scope>NUCLEOTIDE SEQUENCE</scope>
    <source>
        <strain evidence="1">25433</strain>
    </source>
</reference>
<dbReference type="AlphaFoldDB" id="X0LIK4"/>
<protein>
    <submittedName>
        <fullName evidence="1">dTDP-glucose 4,6-dehydratase</fullName>
    </submittedName>
</protein>
<organism evidence="1">
    <name type="scientific">Fusarium oxysporum f. sp. vasinfectum 25433</name>
    <dbReference type="NCBI Taxonomy" id="1089449"/>
    <lineage>
        <taxon>Eukaryota</taxon>
        <taxon>Fungi</taxon>
        <taxon>Dikarya</taxon>
        <taxon>Ascomycota</taxon>
        <taxon>Pezizomycotina</taxon>
        <taxon>Sordariomycetes</taxon>
        <taxon>Hypocreomycetidae</taxon>
        <taxon>Hypocreales</taxon>
        <taxon>Nectriaceae</taxon>
        <taxon>Fusarium</taxon>
        <taxon>Fusarium oxysporum species complex</taxon>
    </lineage>
</organism>
<sequence>MSGIRTNGTNGTSCLHIRVPNRFLIWGGHGWIAGLLKDLLHHQGKEVYTTTIRMEDATRDKPAATYVEAFTIS</sequence>